<dbReference type="PANTHER" id="PTHR42039:SF1">
    <property type="entry name" value="PUTATIVE (AFU_ORTHOLOGUE AFUA_3G02940)-RELATED"/>
    <property type="match status" value="1"/>
</dbReference>
<dbReference type="Pfam" id="PF25312">
    <property type="entry name" value="Allergen_Asp_f_4"/>
    <property type="match status" value="1"/>
</dbReference>
<dbReference type="InterPro" id="IPR038903">
    <property type="entry name" value="Allergen_Asp_f_4"/>
</dbReference>
<feature type="signal peptide" evidence="1">
    <location>
        <begin position="1"/>
        <end position="19"/>
    </location>
</feature>
<keyword evidence="1" id="KW-0732">Signal</keyword>
<dbReference type="Proteomes" id="UP000316270">
    <property type="component" value="Chromosome 2"/>
</dbReference>
<evidence type="ECO:0000313" key="2">
    <source>
        <dbReference type="EMBL" id="QDS68973.1"/>
    </source>
</evidence>
<protein>
    <recommendedName>
        <fullName evidence="4">Effector 5</fullName>
    </recommendedName>
</protein>
<name>A0A517L005_9PEZI</name>
<dbReference type="OrthoDB" id="5320938at2759"/>
<evidence type="ECO:0008006" key="4">
    <source>
        <dbReference type="Google" id="ProtNLM"/>
    </source>
</evidence>
<keyword evidence="3" id="KW-1185">Reference proteome</keyword>
<dbReference type="GO" id="GO:0005576">
    <property type="term" value="C:extracellular region"/>
    <property type="evidence" value="ECO:0007669"/>
    <property type="project" value="InterPro"/>
</dbReference>
<dbReference type="EMBL" id="CP042186">
    <property type="protein sequence ID" value="QDS68973.1"/>
    <property type="molecule type" value="Genomic_DNA"/>
</dbReference>
<dbReference type="STRING" id="50376.A0A517L005"/>
<evidence type="ECO:0000313" key="3">
    <source>
        <dbReference type="Proteomes" id="UP000316270"/>
    </source>
</evidence>
<organism evidence="2 3">
    <name type="scientific">Venturia effusa</name>
    <dbReference type="NCBI Taxonomy" id="50376"/>
    <lineage>
        <taxon>Eukaryota</taxon>
        <taxon>Fungi</taxon>
        <taxon>Dikarya</taxon>
        <taxon>Ascomycota</taxon>
        <taxon>Pezizomycotina</taxon>
        <taxon>Dothideomycetes</taxon>
        <taxon>Pleosporomycetidae</taxon>
        <taxon>Venturiales</taxon>
        <taxon>Venturiaceae</taxon>
        <taxon>Venturia</taxon>
    </lineage>
</organism>
<gene>
    <name evidence="2" type="ORF">FKW77_008966</name>
</gene>
<feature type="chain" id="PRO_5021889349" description="Effector 5" evidence="1">
    <location>
        <begin position="20"/>
        <end position="245"/>
    </location>
</feature>
<dbReference type="GO" id="GO:0019863">
    <property type="term" value="F:IgE binding"/>
    <property type="evidence" value="ECO:0007669"/>
    <property type="project" value="InterPro"/>
</dbReference>
<proteinExistence type="predicted"/>
<accession>A0A517L005</accession>
<evidence type="ECO:0000256" key="1">
    <source>
        <dbReference type="SAM" id="SignalP"/>
    </source>
</evidence>
<dbReference type="PANTHER" id="PTHR42039">
    <property type="entry name" value="PUTATIVE (AFU_ORTHOLOGUE AFUA_3G02940)-RELATED"/>
    <property type="match status" value="1"/>
</dbReference>
<reference evidence="2 3" key="1">
    <citation type="submission" date="2019-07" db="EMBL/GenBank/DDBJ databases">
        <title>Finished genome of Venturia effusa.</title>
        <authorList>
            <person name="Young C.A."/>
            <person name="Cox M.P."/>
            <person name="Ganley A.R.D."/>
            <person name="David W.J."/>
        </authorList>
    </citation>
    <scope>NUCLEOTIDE SEQUENCE [LARGE SCALE GENOMIC DNA]</scope>
    <source>
        <strain evidence="3">albino</strain>
    </source>
</reference>
<sequence>MQFTSIFALAALSIGQAAAGTLNHRHFHMRSAAHAPMAEVEKRDVLTADAASFLNKLGMQTGTNAASNNGGVWLGKDGDYTNDFINNSTEHIIVAIWGPAGSWVNAIKPLVTVSLPAGATRTVSFANGASGAWAPIYPDTTLTQYGQIGQTWGEFTFAGQWSTVDVSREVLMSGRAMRIETPKCVSDMETCVFVCDSGETCLTGYSLKNCAPGSQPGAQQGTYAGAASGGCSGMGDGAKLKTYFY</sequence>
<dbReference type="AlphaFoldDB" id="A0A517L005"/>